<dbReference type="PATRIC" id="fig|1318743.3.peg.209"/>
<name>A0A0M5KSB7_9HYPH</name>
<dbReference type="InterPro" id="IPR003812">
    <property type="entry name" value="Fido"/>
</dbReference>
<evidence type="ECO:0000256" key="7">
    <source>
        <dbReference type="ARBA" id="ARBA00048696"/>
    </source>
</evidence>
<evidence type="ECO:0000256" key="5">
    <source>
        <dbReference type="ARBA" id="ARBA00034531"/>
    </source>
</evidence>
<evidence type="ECO:0000256" key="6">
    <source>
        <dbReference type="ARBA" id="ARBA00047939"/>
    </source>
</evidence>
<dbReference type="SUPFAM" id="SSF140931">
    <property type="entry name" value="Fic-like"/>
    <property type="match status" value="1"/>
</dbReference>
<evidence type="ECO:0000256" key="3">
    <source>
        <dbReference type="ARBA" id="ARBA00022741"/>
    </source>
</evidence>
<dbReference type="PANTHER" id="PTHR39560">
    <property type="entry name" value="PROTEIN ADENYLYLTRANSFERASE FIC-RELATED"/>
    <property type="match status" value="1"/>
</dbReference>
<protein>
    <recommendedName>
        <fullName evidence="5">protein adenylyltransferase</fullName>
        <ecNumber evidence="5">2.7.7.108</ecNumber>
    </recommendedName>
</protein>
<evidence type="ECO:0000259" key="8">
    <source>
        <dbReference type="PROSITE" id="PS51459"/>
    </source>
</evidence>
<organism evidence="9 10">
    <name type="scientific">Bartonella ancashensis</name>
    <dbReference type="NCBI Taxonomy" id="1318743"/>
    <lineage>
        <taxon>Bacteria</taxon>
        <taxon>Pseudomonadati</taxon>
        <taxon>Pseudomonadota</taxon>
        <taxon>Alphaproteobacteria</taxon>
        <taxon>Hyphomicrobiales</taxon>
        <taxon>Bartonellaceae</taxon>
        <taxon>Bartonella</taxon>
    </lineage>
</organism>
<evidence type="ECO:0000313" key="10">
    <source>
        <dbReference type="Proteomes" id="UP000057213"/>
    </source>
</evidence>
<dbReference type="Proteomes" id="UP000057213">
    <property type="component" value="Chromosome"/>
</dbReference>
<sequence>MPKKIVPPALQELKKRRGAIDASIAPSDFEKVSPHPRTLAALKDLQKMVRQKGEIYSEMEKHILKNTSDQNIVDFYYYPGTRILKNKYGIRNPEEFQERYSQDLAKAIEALQSDPLPKNLDFSYLKYIHQSMFKNTFEWAGCTREAPYTFSDGITAHSAEISEKNIPFNVAPSDEIQKRIEDLNKEFAKLNHSQDLSYNDFITFSAKIFCSISYAHPFKKGNESVQKVFFEKIFQSAGYSIDFSILTKARVDFANKQAIECGNVQPLHHMFEDISSPDNKLLLSECINYLKTVEGVNTDKYRIIVRQKGLIYEGIYIGAGCEGGFIQTKEDDIVIFKKEEISPELLRSLTKGNSLSFTAPVTNDVLIPGENLSPLSQSEISQKVLTYEYIQKSLEQIKDSSKRVYGNPDALDSTIDMIKKNPSLGKEISQKIKNSPESFAKIAGQEIFSFQNKTRRNAESHIPYLAYRIKECSNLFQYATAGIVKEHREEQNRRRGSVSMPDKDLQNLYSLPKTGQIEFLRQYPEVREKLHNYVQAFHARLSPSERQAIKDADYQKLAENIGTSVQQSKKIAAIFESTQKAYKQDQILKLTTRKPAHEIKQTSSCVIS</sequence>
<accession>A0A0M5KSB7</accession>
<keyword evidence="2" id="KW-0548">Nucleotidyltransferase</keyword>
<keyword evidence="1" id="KW-0808">Transferase</keyword>
<keyword evidence="4" id="KW-0067">ATP-binding</keyword>
<keyword evidence="3" id="KW-0547">Nucleotide-binding</keyword>
<reference evidence="9 10" key="1">
    <citation type="journal article" date="2015" name="Genome Announc.">
        <title>Complete Genome Sequence of Bartonella ancashensis Strain 20.00, Isolated from the Blood of a Patient with Verruga Peruana.</title>
        <authorList>
            <person name="Hang J."/>
            <person name="Mullins K.E."/>
            <person name="Clifford R.J."/>
            <person name="Onmus-Leone F."/>
            <person name="Yang Y."/>
            <person name="Jiang J."/>
            <person name="Leguia M."/>
            <person name="Kasper M.R."/>
            <person name="Maguina C."/>
            <person name="Lesho E.P."/>
            <person name="Jarman R.G."/>
            <person name="Richards A.L."/>
            <person name="Blazes D."/>
        </authorList>
    </citation>
    <scope>NUCLEOTIDE SEQUENCE [LARGE SCALE GENOMIC DNA]</scope>
    <source>
        <strain evidence="9 10">20.00</strain>
    </source>
</reference>
<dbReference type="NCBIfam" id="NF033856">
    <property type="entry name" value="T4SS_effec_BID"/>
    <property type="match status" value="1"/>
</dbReference>
<evidence type="ECO:0000256" key="1">
    <source>
        <dbReference type="ARBA" id="ARBA00022679"/>
    </source>
</evidence>
<dbReference type="EMBL" id="CP010401">
    <property type="protein sequence ID" value="ALE03016.1"/>
    <property type="molecule type" value="Genomic_DNA"/>
</dbReference>
<dbReference type="STRING" id="1318743.PU02_0202"/>
<dbReference type="GO" id="GO:0051302">
    <property type="term" value="P:regulation of cell division"/>
    <property type="evidence" value="ECO:0007669"/>
    <property type="project" value="TreeGrafter"/>
</dbReference>
<comment type="catalytic activity">
    <reaction evidence="6">
        <text>L-threonyl-[protein] + ATP = 3-O-(5'-adenylyl)-L-threonyl-[protein] + diphosphate</text>
        <dbReference type="Rhea" id="RHEA:54292"/>
        <dbReference type="Rhea" id="RHEA-COMP:11060"/>
        <dbReference type="Rhea" id="RHEA-COMP:13847"/>
        <dbReference type="ChEBI" id="CHEBI:30013"/>
        <dbReference type="ChEBI" id="CHEBI:30616"/>
        <dbReference type="ChEBI" id="CHEBI:33019"/>
        <dbReference type="ChEBI" id="CHEBI:138113"/>
        <dbReference type="EC" id="2.7.7.108"/>
    </reaction>
</comment>
<feature type="domain" description="Fido" evidence="8">
    <location>
        <begin position="120"/>
        <end position="292"/>
    </location>
</feature>
<evidence type="ECO:0000313" key="9">
    <source>
        <dbReference type="EMBL" id="ALE03016.1"/>
    </source>
</evidence>
<dbReference type="Pfam" id="PF02661">
    <property type="entry name" value="Fic"/>
    <property type="match status" value="1"/>
</dbReference>
<dbReference type="Pfam" id="PF18543">
    <property type="entry name" value="ID"/>
    <property type="match status" value="1"/>
</dbReference>
<comment type="catalytic activity">
    <reaction evidence="7">
        <text>L-tyrosyl-[protein] + ATP = O-(5'-adenylyl)-L-tyrosyl-[protein] + diphosphate</text>
        <dbReference type="Rhea" id="RHEA:54288"/>
        <dbReference type="Rhea" id="RHEA-COMP:10136"/>
        <dbReference type="Rhea" id="RHEA-COMP:13846"/>
        <dbReference type="ChEBI" id="CHEBI:30616"/>
        <dbReference type="ChEBI" id="CHEBI:33019"/>
        <dbReference type="ChEBI" id="CHEBI:46858"/>
        <dbReference type="ChEBI" id="CHEBI:83624"/>
        <dbReference type="EC" id="2.7.7.108"/>
    </reaction>
</comment>
<evidence type="ECO:0000256" key="2">
    <source>
        <dbReference type="ARBA" id="ARBA00022695"/>
    </source>
</evidence>
<evidence type="ECO:0000256" key="4">
    <source>
        <dbReference type="ARBA" id="ARBA00022840"/>
    </source>
</evidence>
<dbReference type="KEGG" id="banc:PU02_0202"/>
<dbReference type="Gene3D" id="2.40.50.140">
    <property type="entry name" value="Nucleic acid-binding proteins"/>
    <property type="match status" value="1"/>
</dbReference>
<dbReference type="InterPro" id="IPR040548">
    <property type="entry name" value="BepA_ID"/>
</dbReference>
<dbReference type="PANTHER" id="PTHR39560:SF1">
    <property type="entry name" value="PROTEIN ADENYLYLTRANSFERASE FIC-RELATED"/>
    <property type="match status" value="1"/>
</dbReference>
<gene>
    <name evidence="9" type="ORF">PU02_0202</name>
</gene>
<dbReference type="EC" id="2.7.7.108" evidence="5"/>
<dbReference type="GO" id="GO:0005524">
    <property type="term" value="F:ATP binding"/>
    <property type="evidence" value="ECO:0007669"/>
    <property type="project" value="UniProtKB-KW"/>
</dbReference>
<dbReference type="AlphaFoldDB" id="A0A0M5KSB7"/>
<proteinExistence type="predicted"/>
<dbReference type="PROSITE" id="PS51459">
    <property type="entry name" value="FIDO"/>
    <property type="match status" value="1"/>
</dbReference>
<dbReference type="Gene3D" id="1.10.3290.10">
    <property type="entry name" value="Fido-like domain"/>
    <property type="match status" value="1"/>
</dbReference>
<dbReference type="InterPro" id="IPR036597">
    <property type="entry name" value="Fido-like_dom_sf"/>
</dbReference>
<keyword evidence="10" id="KW-1185">Reference proteome</keyword>
<dbReference type="GO" id="GO:0070733">
    <property type="term" value="F:AMPylase activity"/>
    <property type="evidence" value="ECO:0007669"/>
    <property type="project" value="UniProtKB-EC"/>
</dbReference>
<dbReference type="InterPro" id="IPR012340">
    <property type="entry name" value="NA-bd_OB-fold"/>
</dbReference>